<dbReference type="Pfam" id="PF01843">
    <property type="entry name" value="DIL"/>
    <property type="match status" value="1"/>
</dbReference>
<evidence type="ECO:0000259" key="2">
    <source>
        <dbReference type="PROSITE" id="PS51126"/>
    </source>
</evidence>
<name>A0A834YZM3_TETSI</name>
<dbReference type="PROSITE" id="PS51126">
    <property type="entry name" value="DILUTE"/>
    <property type="match status" value="1"/>
</dbReference>
<dbReference type="EMBL" id="JABCRI010000014">
    <property type="protein sequence ID" value="KAF8394207.1"/>
    <property type="molecule type" value="Genomic_DNA"/>
</dbReference>
<dbReference type="OMA" id="QWICEAS"/>
<accession>A0A834YZM3</accession>
<keyword evidence="1" id="KW-0732">Signal</keyword>
<feature type="signal peptide" evidence="1">
    <location>
        <begin position="1"/>
        <end position="23"/>
    </location>
</feature>
<dbReference type="SMART" id="SM01132">
    <property type="entry name" value="DIL"/>
    <property type="match status" value="1"/>
</dbReference>
<evidence type="ECO:0000313" key="3">
    <source>
        <dbReference type="EMBL" id="KAF8394207.1"/>
    </source>
</evidence>
<gene>
    <name evidence="3" type="ORF">HHK36_020414</name>
</gene>
<dbReference type="InterPro" id="IPR052072">
    <property type="entry name" value="Vascular_dev_regulator"/>
</dbReference>
<proteinExistence type="predicted"/>
<evidence type="ECO:0000256" key="1">
    <source>
        <dbReference type="SAM" id="SignalP"/>
    </source>
</evidence>
<sequence length="366" mass="41467">MAYWLSNTSTLLFLLQRSLKSASTTPHRKPPPATSLFGRMTQGFRSSPSSNLAVVALDVVRQVEAKYPAFLFKQQLTAYVEKIYGIIRDNLKKELASLISSCIQAPRTSKGSVLRSFGRSFGNNSATSHWQSIIESLNALLSTLKENFMPPILIQEIFTQNFSYINVQLFNSLLLRRECCTFSNGEYVKAGLAELELWCCQSKEEYAGSSWDELKHIRQAVGFLILKVSSPNFREGIVERKSVIDIRVKGECPDLVIHQKSRISYDEIINDLCPILSVQQLYRICTLYWDDNYNTRSVSPHVISSMRVLMTEDSNNPVSDSFLLDDDSSIPFSVDDISNCLQEKDFSDVKPAAELLENLAFQFLHE</sequence>
<dbReference type="OrthoDB" id="6108017at2759"/>
<organism evidence="3 4">
    <name type="scientific">Tetracentron sinense</name>
    <name type="common">Spur-leaf</name>
    <dbReference type="NCBI Taxonomy" id="13715"/>
    <lineage>
        <taxon>Eukaryota</taxon>
        <taxon>Viridiplantae</taxon>
        <taxon>Streptophyta</taxon>
        <taxon>Embryophyta</taxon>
        <taxon>Tracheophyta</taxon>
        <taxon>Spermatophyta</taxon>
        <taxon>Magnoliopsida</taxon>
        <taxon>Trochodendrales</taxon>
        <taxon>Trochodendraceae</taxon>
        <taxon>Tetracentron</taxon>
    </lineage>
</organism>
<feature type="chain" id="PRO_5032590598" description="Dilute domain-containing protein" evidence="1">
    <location>
        <begin position="24"/>
        <end position="366"/>
    </location>
</feature>
<dbReference type="AlphaFoldDB" id="A0A834YZM3"/>
<reference evidence="3 4" key="1">
    <citation type="submission" date="2020-04" db="EMBL/GenBank/DDBJ databases">
        <title>Plant Genome Project.</title>
        <authorList>
            <person name="Zhang R.-G."/>
        </authorList>
    </citation>
    <scope>NUCLEOTIDE SEQUENCE [LARGE SCALE GENOMIC DNA]</scope>
    <source>
        <strain evidence="3">YNK0</strain>
        <tissue evidence="3">Leaf</tissue>
    </source>
</reference>
<dbReference type="Proteomes" id="UP000655225">
    <property type="component" value="Unassembled WGS sequence"/>
</dbReference>
<evidence type="ECO:0000313" key="4">
    <source>
        <dbReference type="Proteomes" id="UP000655225"/>
    </source>
</evidence>
<dbReference type="InterPro" id="IPR002710">
    <property type="entry name" value="Dilute_dom"/>
</dbReference>
<dbReference type="PANTHER" id="PTHR16027:SF6">
    <property type="entry name" value="DILUTE DOMAIN-CONTAINING PROTEIN"/>
    <property type="match status" value="1"/>
</dbReference>
<comment type="caution">
    <text evidence="3">The sequence shown here is derived from an EMBL/GenBank/DDBJ whole genome shotgun (WGS) entry which is preliminary data.</text>
</comment>
<feature type="domain" description="Dilute" evidence="2">
    <location>
        <begin position="1"/>
        <end position="312"/>
    </location>
</feature>
<keyword evidence="4" id="KW-1185">Reference proteome</keyword>
<dbReference type="PANTHER" id="PTHR16027">
    <property type="entry name" value="DILUTE DOMAIN-CONTAINING PROTEIN YPR089W"/>
    <property type="match status" value="1"/>
</dbReference>
<protein>
    <recommendedName>
        <fullName evidence="2">Dilute domain-containing protein</fullName>
    </recommendedName>
</protein>